<protein>
    <submittedName>
        <fullName evidence="1">Uncharacterized protein</fullName>
    </submittedName>
</protein>
<name>A0A0F9FAC6_9ZZZZ</name>
<dbReference type="AlphaFoldDB" id="A0A0F9FAC6"/>
<organism evidence="1">
    <name type="scientific">marine sediment metagenome</name>
    <dbReference type="NCBI Taxonomy" id="412755"/>
    <lineage>
        <taxon>unclassified sequences</taxon>
        <taxon>metagenomes</taxon>
        <taxon>ecological metagenomes</taxon>
    </lineage>
</organism>
<reference evidence="1" key="1">
    <citation type="journal article" date="2015" name="Nature">
        <title>Complex archaea that bridge the gap between prokaryotes and eukaryotes.</title>
        <authorList>
            <person name="Spang A."/>
            <person name="Saw J.H."/>
            <person name="Jorgensen S.L."/>
            <person name="Zaremba-Niedzwiedzka K."/>
            <person name="Martijn J."/>
            <person name="Lind A.E."/>
            <person name="van Eijk R."/>
            <person name="Schleper C."/>
            <person name="Guy L."/>
            <person name="Ettema T.J."/>
        </authorList>
    </citation>
    <scope>NUCLEOTIDE SEQUENCE</scope>
</reference>
<proteinExistence type="predicted"/>
<evidence type="ECO:0000313" key="1">
    <source>
        <dbReference type="EMBL" id="KKL54245.1"/>
    </source>
</evidence>
<comment type="caution">
    <text evidence="1">The sequence shown here is derived from an EMBL/GenBank/DDBJ whole genome shotgun (WGS) entry which is preliminary data.</text>
</comment>
<accession>A0A0F9FAC6</accession>
<sequence length="270" mass="32115">RSLYSLIFTIEKKLLLLQNRLKYGKLYFNKIYWVNPKKIQYISKIRVNNWYYYSRILEGDWDHLTIPFEDTSDLFWLSVYVSDIAKTKKEVINKIWEYLSVNKKFGIEEKKRSVLSDEIINYSEETSKLFVKFINETTRNMELVSKRHISTKNIISINLKKLYLRIRNIVGWIIGKYIKKRGYCIKYEGVSKKEVKTKFGLLKHCKICGYSKHVVTCHIKEISSFNKQTLIKKVNNVSNITGLCSNHHWEMDHNLLSKEDKEKLQPNPAT</sequence>
<gene>
    <name evidence="1" type="ORF">LCGC14_2267320</name>
</gene>
<dbReference type="EMBL" id="LAZR01031267">
    <property type="protein sequence ID" value="KKL54245.1"/>
    <property type="molecule type" value="Genomic_DNA"/>
</dbReference>
<feature type="non-terminal residue" evidence="1">
    <location>
        <position position="1"/>
    </location>
</feature>